<evidence type="ECO:0000259" key="11">
    <source>
        <dbReference type="PROSITE" id="PS50893"/>
    </source>
</evidence>
<keyword evidence="4 10" id="KW-0812">Transmembrane</keyword>
<dbReference type="Gene3D" id="1.20.1560.10">
    <property type="entry name" value="ABC transporter type 1, transmembrane domain"/>
    <property type="match status" value="1"/>
</dbReference>
<evidence type="ECO:0000256" key="10">
    <source>
        <dbReference type="SAM" id="Phobius"/>
    </source>
</evidence>
<accession>A0A2S2F9Q1</accession>
<evidence type="ECO:0000256" key="4">
    <source>
        <dbReference type="ARBA" id="ARBA00022692"/>
    </source>
</evidence>
<dbReference type="CDD" id="cd18587">
    <property type="entry name" value="ABC_6TM_LapB_like"/>
    <property type="match status" value="1"/>
</dbReference>
<dbReference type="Pfam" id="PF00664">
    <property type="entry name" value="ABC_membrane"/>
    <property type="match status" value="1"/>
</dbReference>
<dbReference type="SMART" id="SM00382">
    <property type="entry name" value="AAA"/>
    <property type="match status" value="1"/>
</dbReference>
<comment type="subcellular location">
    <subcellularLocation>
        <location evidence="1">Cell membrane</location>
        <topology evidence="1">Multi-pass membrane protein</topology>
    </subcellularLocation>
</comment>
<dbReference type="GO" id="GO:0016887">
    <property type="term" value="F:ATP hydrolysis activity"/>
    <property type="evidence" value="ECO:0007669"/>
    <property type="project" value="InterPro"/>
</dbReference>
<dbReference type="InterPro" id="IPR005074">
    <property type="entry name" value="Peptidase_C39"/>
</dbReference>
<dbReference type="EMBL" id="CP029397">
    <property type="protein sequence ID" value="AWL27608.1"/>
    <property type="molecule type" value="Genomic_DNA"/>
</dbReference>
<name>A0A2S2F9Q1_9GAMM</name>
<dbReference type="GO" id="GO:0008233">
    <property type="term" value="F:peptidase activity"/>
    <property type="evidence" value="ECO:0007669"/>
    <property type="project" value="InterPro"/>
</dbReference>
<dbReference type="InterPro" id="IPR011527">
    <property type="entry name" value="ABC1_TM_dom"/>
</dbReference>
<dbReference type="InterPro" id="IPR003593">
    <property type="entry name" value="AAA+_ATPase"/>
</dbReference>
<evidence type="ECO:0000256" key="1">
    <source>
        <dbReference type="ARBA" id="ARBA00004651"/>
    </source>
</evidence>
<feature type="transmembrane region" description="Helical" evidence="10">
    <location>
        <begin position="195"/>
        <end position="215"/>
    </location>
</feature>
<dbReference type="InterPro" id="IPR027417">
    <property type="entry name" value="P-loop_NTPase"/>
</dbReference>
<dbReference type="RefSeq" id="WP_065995402.1">
    <property type="nucleotide sequence ID" value="NZ_CP029397.2"/>
</dbReference>
<keyword evidence="6" id="KW-0378">Hydrolase</keyword>
<dbReference type="STRING" id="1871111.GCA_001704615_02048"/>
<keyword evidence="9 10" id="KW-0472">Membrane</keyword>
<gene>
    <name evidence="14" type="ORF">DJ533_02835</name>
</gene>
<evidence type="ECO:0000256" key="2">
    <source>
        <dbReference type="ARBA" id="ARBA00022448"/>
    </source>
</evidence>
<feature type="domain" description="Peptidase C39" evidence="13">
    <location>
        <begin position="3"/>
        <end position="125"/>
    </location>
</feature>
<evidence type="ECO:0000313" key="14">
    <source>
        <dbReference type="EMBL" id="AWL27608.1"/>
    </source>
</evidence>
<evidence type="ECO:0000256" key="8">
    <source>
        <dbReference type="ARBA" id="ARBA00022989"/>
    </source>
</evidence>
<keyword evidence="3" id="KW-1003">Cell membrane</keyword>
<keyword evidence="7" id="KW-0067">ATP-binding</keyword>
<dbReference type="SUPFAM" id="SSF52540">
    <property type="entry name" value="P-loop containing nucleoside triphosphate hydrolases"/>
    <property type="match status" value="1"/>
</dbReference>
<dbReference type="Proteomes" id="UP000245977">
    <property type="component" value="Chromosome"/>
</dbReference>
<keyword evidence="2" id="KW-0813">Transport</keyword>
<feature type="domain" description="ABC transporter" evidence="11">
    <location>
        <begin position="473"/>
        <end position="709"/>
    </location>
</feature>
<dbReference type="PROSITE" id="PS50990">
    <property type="entry name" value="PEPTIDASE_C39"/>
    <property type="match status" value="1"/>
</dbReference>
<dbReference type="OrthoDB" id="9787557at2"/>
<evidence type="ECO:0000256" key="3">
    <source>
        <dbReference type="ARBA" id="ARBA00022475"/>
    </source>
</evidence>
<sequence length="709" mass="79537">MNHTLNYQPWLQAILTVAQHYRIQPSEEQIRLQLDWNKYQNIEDLLQIVTKQLGLNYRRAEFSTDVLNPWRLPVVIEFQDGQVAVIEKVDQQGNASLQLSGDQGLSQTFDLKALQENAKQIFIFRPESSIPDARVDEYIKPYEQSWFWDIVLKDWKRYTDIMLASMVANILALATIIFSMQVYDRVVPSQSIPTLWVLAGGVLIAAIFEFTLRVARVYLSDIIGKRADLKISDRVFGHALRIRNKDRSKSTGSFISQIRELEGVRELVTSTTISAMADLPFFLLFLAIFWIIGGNLFWVMLVVVPLMVIPGILAQKKLAQLAQEGMREGAIRNAILVEAVQGIEDIKLLRAEARFQNQWNHMNEVSADISMRQRKITGWLNAWTQKIQGLTYAIVVLVGCFAVMKGDMTTGALVACSILSSRMLGPIAQITGVLGRWQQAKVAKQGLDELMKKPVDRPDRAQLIHRKVILGNYEFKGVVFKYTEDDPRPSLVIPQLKINAGEKIAILGRNGAGKSTLLQLLAGMQIPEQGKISLDGVDQSLIDPDDIRRDMTLLNQNAQLFYGTIRENLTLGAPLATDQDILNALKITNALDIVEQKKEGLDHIVLEGGTGFSGGQRQSLLLTRSILRNPNILLLDEPTAALDDVSERSLIEHLKQWAAHRTLIVATHRPAVLQLVDRIIVIHDGKIVKDGPRDEILNPHQNNAGGTSV</sequence>
<dbReference type="PROSITE" id="PS50929">
    <property type="entry name" value="ABC_TM1F"/>
    <property type="match status" value="1"/>
</dbReference>
<dbReference type="PROSITE" id="PS50893">
    <property type="entry name" value="ABC_TRANSPORTER_2"/>
    <property type="match status" value="1"/>
</dbReference>
<reference evidence="14" key="1">
    <citation type="submission" date="2019-08" db="EMBL/GenBank/DDBJ databases">
        <title>The complete genome of Acinetobacter defluvii strain WCHAD010030.</title>
        <authorList>
            <person name="Hu Y."/>
            <person name="Qin J."/>
            <person name="Feng Y."/>
            <person name="Zong Z."/>
        </authorList>
    </citation>
    <scope>NUCLEOTIDE SEQUENCE</scope>
    <source>
        <strain evidence="14">WCHA30</strain>
    </source>
</reference>
<feature type="domain" description="ABC transmembrane type-1" evidence="12">
    <location>
        <begin position="161"/>
        <end position="439"/>
    </location>
</feature>
<keyword evidence="5" id="KW-0547">Nucleotide-binding</keyword>
<protein>
    <submittedName>
        <fullName evidence="14">Type I secretion system permease/ATPase</fullName>
    </submittedName>
</protein>
<evidence type="ECO:0000259" key="13">
    <source>
        <dbReference type="PROSITE" id="PS50990"/>
    </source>
</evidence>
<dbReference type="FunFam" id="3.40.50.300:FF:000299">
    <property type="entry name" value="ABC transporter ATP-binding protein/permease"/>
    <property type="match status" value="1"/>
</dbReference>
<dbReference type="GO" id="GO:0005886">
    <property type="term" value="C:plasma membrane"/>
    <property type="evidence" value="ECO:0007669"/>
    <property type="project" value="UniProtKB-SubCell"/>
</dbReference>
<evidence type="ECO:0000256" key="7">
    <source>
        <dbReference type="ARBA" id="ARBA00022840"/>
    </source>
</evidence>
<evidence type="ECO:0000313" key="15">
    <source>
        <dbReference type="Proteomes" id="UP000245977"/>
    </source>
</evidence>
<keyword evidence="15" id="KW-1185">Reference proteome</keyword>
<dbReference type="Gene3D" id="3.40.50.300">
    <property type="entry name" value="P-loop containing nucleotide triphosphate hydrolases"/>
    <property type="match status" value="1"/>
</dbReference>
<dbReference type="SUPFAM" id="SSF90123">
    <property type="entry name" value="ABC transporter transmembrane region"/>
    <property type="match status" value="1"/>
</dbReference>
<dbReference type="AlphaFoldDB" id="A0A2S2F9Q1"/>
<evidence type="ECO:0000256" key="5">
    <source>
        <dbReference type="ARBA" id="ARBA00022741"/>
    </source>
</evidence>
<keyword evidence="8 10" id="KW-1133">Transmembrane helix</keyword>
<evidence type="ECO:0000256" key="9">
    <source>
        <dbReference type="ARBA" id="ARBA00023136"/>
    </source>
</evidence>
<dbReference type="GO" id="GO:0005524">
    <property type="term" value="F:ATP binding"/>
    <property type="evidence" value="ECO:0007669"/>
    <property type="project" value="UniProtKB-KW"/>
</dbReference>
<dbReference type="GO" id="GO:0015421">
    <property type="term" value="F:ABC-type oligopeptide transporter activity"/>
    <property type="evidence" value="ECO:0007669"/>
    <property type="project" value="TreeGrafter"/>
</dbReference>
<dbReference type="GO" id="GO:0006508">
    <property type="term" value="P:proteolysis"/>
    <property type="evidence" value="ECO:0007669"/>
    <property type="project" value="InterPro"/>
</dbReference>
<dbReference type="InterPro" id="IPR017750">
    <property type="entry name" value="ATPase_T1SS"/>
</dbReference>
<dbReference type="PANTHER" id="PTHR43394:SF1">
    <property type="entry name" value="ATP-BINDING CASSETTE SUB-FAMILY B MEMBER 10, MITOCHONDRIAL"/>
    <property type="match status" value="1"/>
</dbReference>
<dbReference type="InterPro" id="IPR039421">
    <property type="entry name" value="Type_1_exporter"/>
</dbReference>
<dbReference type="InterPro" id="IPR003439">
    <property type="entry name" value="ABC_transporter-like_ATP-bd"/>
</dbReference>
<dbReference type="InterPro" id="IPR036640">
    <property type="entry name" value="ABC1_TM_sf"/>
</dbReference>
<evidence type="ECO:0000256" key="6">
    <source>
        <dbReference type="ARBA" id="ARBA00022801"/>
    </source>
</evidence>
<organism evidence="14 15">
    <name type="scientific">Acinetobacter defluvii</name>
    <dbReference type="NCBI Taxonomy" id="1871111"/>
    <lineage>
        <taxon>Bacteria</taxon>
        <taxon>Pseudomonadati</taxon>
        <taxon>Pseudomonadota</taxon>
        <taxon>Gammaproteobacteria</taxon>
        <taxon>Moraxellales</taxon>
        <taxon>Moraxellaceae</taxon>
        <taxon>Acinetobacter</taxon>
    </lineage>
</organism>
<dbReference type="KEGG" id="adv:DJ533_02835"/>
<dbReference type="NCBIfam" id="TIGR03375">
    <property type="entry name" value="type_I_sec_LssB"/>
    <property type="match status" value="1"/>
</dbReference>
<proteinExistence type="predicted"/>
<dbReference type="PANTHER" id="PTHR43394">
    <property type="entry name" value="ATP-DEPENDENT PERMEASE MDL1, MITOCHONDRIAL"/>
    <property type="match status" value="1"/>
</dbReference>
<evidence type="ECO:0000259" key="12">
    <source>
        <dbReference type="PROSITE" id="PS50929"/>
    </source>
</evidence>
<dbReference type="Gene3D" id="3.90.70.10">
    <property type="entry name" value="Cysteine proteinases"/>
    <property type="match status" value="1"/>
</dbReference>
<feature type="transmembrane region" description="Helical" evidence="10">
    <location>
        <begin position="161"/>
        <end position="183"/>
    </location>
</feature>
<dbReference type="Pfam" id="PF00005">
    <property type="entry name" value="ABC_tran"/>
    <property type="match status" value="1"/>
</dbReference>